<sequence>MENALSDDLFWYGTSRRRVRLLARHEFGSEWKDSMIKSTLHMGIIVSASLALAACGNGGNDAPSEPVSAEPETEIVQGDDMAGVNEDVAGVSFDGQSLMRYEMADMPNDFSVFMTLASASRGTTDFSTTTPQMPAVIGDIAVYQLDDSYSLRFGMSEERIYVDGATTSQDIQIDVAAGTGITVYRNGSVVRSLQLAEPIDLDGLVVLGKGFQSRFWRGSVSDFRIVGSDGETLVSLDQLESR</sequence>
<gene>
    <name evidence="1" type="ORF">GCM10011355_32860</name>
</gene>
<evidence type="ECO:0000313" key="1">
    <source>
        <dbReference type="EMBL" id="GGI01667.1"/>
    </source>
</evidence>
<dbReference type="AlphaFoldDB" id="A0A8J3A462"/>
<organism evidence="1 2">
    <name type="scientific">Aquisalinus luteolus</name>
    <dbReference type="NCBI Taxonomy" id="1566827"/>
    <lineage>
        <taxon>Bacteria</taxon>
        <taxon>Pseudomonadati</taxon>
        <taxon>Pseudomonadota</taxon>
        <taxon>Alphaproteobacteria</taxon>
        <taxon>Parvularculales</taxon>
        <taxon>Parvularculaceae</taxon>
        <taxon>Aquisalinus</taxon>
    </lineage>
</organism>
<name>A0A8J3A462_9PROT</name>
<reference evidence="1" key="1">
    <citation type="journal article" date="2014" name="Int. J. Syst. Evol. Microbiol.">
        <title>Complete genome sequence of Corynebacterium casei LMG S-19264T (=DSM 44701T), isolated from a smear-ripened cheese.</title>
        <authorList>
            <consortium name="US DOE Joint Genome Institute (JGI-PGF)"/>
            <person name="Walter F."/>
            <person name="Albersmeier A."/>
            <person name="Kalinowski J."/>
            <person name="Ruckert C."/>
        </authorList>
    </citation>
    <scope>NUCLEOTIDE SEQUENCE</scope>
    <source>
        <strain evidence="1">CGMCC 1.14984</strain>
    </source>
</reference>
<proteinExistence type="predicted"/>
<dbReference type="Proteomes" id="UP000621856">
    <property type="component" value="Unassembled WGS sequence"/>
</dbReference>
<comment type="caution">
    <text evidence="1">The sequence shown here is derived from an EMBL/GenBank/DDBJ whole genome shotgun (WGS) entry which is preliminary data.</text>
</comment>
<dbReference type="EMBL" id="BMGZ01000004">
    <property type="protein sequence ID" value="GGI01667.1"/>
    <property type="molecule type" value="Genomic_DNA"/>
</dbReference>
<evidence type="ECO:0000313" key="2">
    <source>
        <dbReference type="Proteomes" id="UP000621856"/>
    </source>
</evidence>
<reference evidence="1" key="2">
    <citation type="submission" date="2020-09" db="EMBL/GenBank/DDBJ databases">
        <authorList>
            <person name="Sun Q."/>
            <person name="Zhou Y."/>
        </authorList>
    </citation>
    <scope>NUCLEOTIDE SEQUENCE</scope>
    <source>
        <strain evidence="1">CGMCC 1.14984</strain>
    </source>
</reference>
<protein>
    <submittedName>
        <fullName evidence="1">Uncharacterized protein</fullName>
    </submittedName>
</protein>
<accession>A0A8J3A462</accession>